<evidence type="ECO:0000256" key="2">
    <source>
        <dbReference type="ARBA" id="ARBA00009763"/>
    </source>
</evidence>
<dbReference type="InterPro" id="IPR002048">
    <property type="entry name" value="EF_hand_dom"/>
</dbReference>
<dbReference type="Gramene" id="Ma03_t26590.1">
    <property type="protein sequence ID" value="Ma03_p26590.1"/>
    <property type="gene ID" value="Ma03_g26590"/>
</dbReference>
<dbReference type="PANTHER" id="PTHR23048:SF0">
    <property type="entry name" value="CALMODULIN LIKE 3"/>
    <property type="match status" value="1"/>
</dbReference>
<evidence type="ECO:0000256" key="4">
    <source>
        <dbReference type="ARBA" id="ARBA00022737"/>
    </source>
</evidence>
<keyword evidence="5" id="KW-0106">Calcium</keyword>
<accession>A0A804IGK8</accession>
<dbReference type="PROSITE" id="PS50222">
    <property type="entry name" value="EF_HAND_2"/>
    <property type="match status" value="4"/>
</dbReference>
<dbReference type="SUPFAM" id="SSF47473">
    <property type="entry name" value="EF-hand"/>
    <property type="match status" value="1"/>
</dbReference>
<dbReference type="FunFam" id="1.10.238.10:FF:000089">
    <property type="entry name" value="calmodulin-like protein 3"/>
    <property type="match status" value="1"/>
</dbReference>
<reference evidence="8" key="2">
    <citation type="submission" date="2021-05" db="UniProtKB">
        <authorList>
            <consortium name="EnsemblPlants"/>
        </authorList>
    </citation>
    <scope>IDENTIFICATION</scope>
    <source>
        <strain evidence="8">subsp. malaccensis</strain>
    </source>
</reference>
<dbReference type="FunFam" id="1.10.238.10:FF:000251">
    <property type="entry name" value="Calmodulin-related protein 97A"/>
    <property type="match status" value="1"/>
</dbReference>
<name>A0A804IGK8_MUSAM</name>
<comment type="similarity">
    <text evidence="2">Belongs to the calmodulin family.</text>
</comment>
<dbReference type="Proteomes" id="UP000012960">
    <property type="component" value="Unplaced"/>
</dbReference>
<dbReference type="EMBL" id="HG996468">
    <property type="protein sequence ID" value="CAG1851366.1"/>
    <property type="molecule type" value="Genomic_DNA"/>
</dbReference>
<organism evidence="8 9">
    <name type="scientific">Musa acuminata subsp. malaccensis</name>
    <name type="common">Wild banana</name>
    <name type="synonym">Musa malaccensis</name>
    <dbReference type="NCBI Taxonomy" id="214687"/>
    <lineage>
        <taxon>Eukaryota</taxon>
        <taxon>Viridiplantae</taxon>
        <taxon>Streptophyta</taxon>
        <taxon>Embryophyta</taxon>
        <taxon>Tracheophyta</taxon>
        <taxon>Spermatophyta</taxon>
        <taxon>Magnoliopsida</taxon>
        <taxon>Liliopsida</taxon>
        <taxon>Zingiberales</taxon>
        <taxon>Musaceae</taxon>
        <taxon>Musa</taxon>
    </lineage>
</organism>
<dbReference type="GO" id="GO:0030234">
    <property type="term" value="F:enzyme regulator activity"/>
    <property type="evidence" value="ECO:0000318"/>
    <property type="project" value="GO_Central"/>
</dbReference>
<evidence type="ECO:0000259" key="6">
    <source>
        <dbReference type="PROSITE" id="PS50222"/>
    </source>
</evidence>
<evidence type="ECO:0000256" key="5">
    <source>
        <dbReference type="ARBA" id="ARBA00022837"/>
    </source>
</evidence>
<evidence type="ECO:0000313" key="8">
    <source>
        <dbReference type="EnsemblPlants" id="Ma03_p26590.1"/>
    </source>
</evidence>
<keyword evidence="9" id="KW-1185">Reference proteome</keyword>
<dbReference type="GO" id="GO:0005737">
    <property type="term" value="C:cytoplasm"/>
    <property type="evidence" value="ECO:0000318"/>
    <property type="project" value="GO_Central"/>
</dbReference>
<feature type="domain" description="EF-hand" evidence="6">
    <location>
        <begin position="6"/>
        <end position="41"/>
    </location>
</feature>
<dbReference type="PROSITE" id="PS00018">
    <property type="entry name" value="EF_HAND_1"/>
    <property type="match status" value="4"/>
</dbReference>
<evidence type="ECO:0000256" key="3">
    <source>
        <dbReference type="ARBA" id="ARBA00022723"/>
    </source>
</evidence>
<dbReference type="SMART" id="SM00054">
    <property type="entry name" value="EFh"/>
    <property type="match status" value="4"/>
</dbReference>
<feature type="domain" description="EF-hand" evidence="6">
    <location>
        <begin position="118"/>
        <end position="153"/>
    </location>
</feature>
<sequence length="164" mass="18503">MYGFMDLTAEHKEVFSLFDKDGDGHITLEELRTIIRSLGREPTLQELQDMIREVDVDGNGTIEFDEFLNVMAMRTKEATEAEAEEELREAFKVFDIDNNGYISPSELMSVMTNLGEEVTKEIAAEMIMEVDADGDGQVDFKEFSTLMMAIGTTPTNSFSSLYIN</sequence>
<reference evidence="7" key="1">
    <citation type="submission" date="2021-03" db="EMBL/GenBank/DDBJ databases">
        <authorList>
            <consortium name="Genoscope - CEA"/>
            <person name="William W."/>
        </authorList>
    </citation>
    <scope>NUCLEOTIDE SEQUENCE</scope>
    <source>
        <strain evidence="7">Doubled-haploid Pahang</strain>
    </source>
</reference>
<dbReference type="InParanoid" id="A0A804IGK8"/>
<protein>
    <submittedName>
        <fullName evidence="7">(wild Malaysian banana) hypothetical protein</fullName>
    </submittedName>
</protein>
<evidence type="ECO:0000313" key="9">
    <source>
        <dbReference type="Proteomes" id="UP000012960"/>
    </source>
</evidence>
<evidence type="ECO:0000256" key="1">
    <source>
        <dbReference type="ARBA" id="ARBA00003291"/>
    </source>
</evidence>
<comment type="function">
    <text evidence="1">Potential calcium sensor.</text>
</comment>
<evidence type="ECO:0000313" key="7">
    <source>
        <dbReference type="EMBL" id="CAG1851366.1"/>
    </source>
</evidence>
<gene>
    <name evidence="7" type="ORF">GSMUA_192000.1</name>
</gene>
<dbReference type="InterPro" id="IPR018247">
    <property type="entry name" value="EF_Hand_1_Ca_BS"/>
</dbReference>
<keyword evidence="4" id="KW-0677">Repeat</keyword>
<dbReference type="Pfam" id="PF13499">
    <property type="entry name" value="EF-hand_7"/>
    <property type="match status" value="2"/>
</dbReference>
<proteinExistence type="inferred from homology"/>
<dbReference type="PANTHER" id="PTHR23048">
    <property type="entry name" value="MYOSIN LIGHT CHAIN 1, 3"/>
    <property type="match status" value="1"/>
</dbReference>
<dbReference type="InterPro" id="IPR050230">
    <property type="entry name" value="CALM/Myosin/TropC-like"/>
</dbReference>
<feature type="domain" description="EF-hand" evidence="6">
    <location>
        <begin position="42"/>
        <end position="77"/>
    </location>
</feature>
<dbReference type="GO" id="GO:0005509">
    <property type="term" value="F:calcium ion binding"/>
    <property type="evidence" value="ECO:0000318"/>
    <property type="project" value="GO_Central"/>
</dbReference>
<dbReference type="EnsemblPlants" id="Ma03_t26590.1">
    <property type="protein sequence ID" value="Ma03_p26590.1"/>
    <property type="gene ID" value="Ma03_g26590"/>
</dbReference>
<dbReference type="InterPro" id="IPR011992">
    <property type="entry name" value="EF-hand-dom_pair"/>
</dbReference>
<feature type="domain" description="EF-hand" evidence="6">
    <location>
        <begin position="82"/>
        <end position="117"/>
    </location>
</feature>
<dbReference type="AlphaFoldDB" id="A0A804IGK8"/>
<dbReference type="Gene3D" id="1.10.238.10">
    <property type="entry name" value="EF-hand"/>
    <property type="match status" value="2"/>
</dbReference>
<keyword evidence="3" id="KW-0479">Metal-binding</keyword>
<dbReference type="CDD" id="cd00051">
    <property type="entry name" value="EFh"/>
    <property type="match status" value="2"/>
</dbReference>